<dbReference type="GO" id="GO:0070008">
    <property type="term" value="F:serine-type exopeptidase activity"/>
    <property type="evidence" value="ECO:0007669"/>
    <property type="project" value="InterPro"/>
</dbReference>
<keyword evidence="5" id="KW-0325">Glycoprotein</keyword>
<keyword evidence="3 6" id="KW-0732">Signal</keyword>
<dbReference type="GO" id="GO:0008239">
    <property type="term" value="F:dipeptidyl-peptidase activity"/>
    <property type="evidence" value="ECO:0007669"/>
    <property type="project" value="TreeGrafter"/>
</dbReference>
<evidence type="ECO:0000256" key="4">
    <source>
        <dbReference type="ARBA" id="ARBA00022801"/>
    </source>
</evidence>
<proteinExistence type="inferred from homology"/>
<sequence>MTTRIFQVAALASSWLATSWAYSALDRPNVINKMMRPPISEDAKNVVSSHATFSQLIDHANPDAGTFEQFYYYGTQYWKGPGSPVVLMTPGEVNATGYDVFLYNNYTTGKIAEEIGAAVVIVEHRYWGTSTPCTNLSTSCLQHLTLNNSIADLVRFAKEVNLPFDSDGVSNADSVPWIMVGGSYPGALAAWTATLAEGTFWAYWASSGPVNAMNYWEYFVPVQEGMPKNCSKDISLVIDHIDAIGRDGTEEQQKNLQKMFGLEDLEHYDDFASSLENGPWLWQGNTMYRNTGFFDFCDAVEGVNRNVSQAAGINVTSTAVPGEEGVGLQKALEGYAAWMKYEMIPGFCASYGYEEWSAENSVGCFDTYNASSPYYRDWSLSNTFDRQWVWMTCNEPFGYWQDGAPADRPSIVSRLVDEKYWVRQCGLFFPPEDGAEYGLAAGRTYGDVNALTGGWDIKDTTRLLFVNGQYDPWRDAGVSSDFRPGGPLASTTELPVLVVPGGFHCTDLSLKNGEYNAGVQAIIDAGIKQIVDWTGEYYESGYGNGSIRDRRKSK</sequence>
<dbReference type="SUPFAM" id="SSF53474">
    <property type="entry name" value="alpha/beta-Hydrolases"/>
    <property type="match status" value="1"/>
</dbReference>
<feature type="signal peptide" evidence="6">
    <location>
        <begin position="1"/>
        <end position="21"/>
    </location>
</feature>
<evidence type="ECO:0000313" key="8">
    <source>
        <dbReference type="Proteomes" id="UP000053259"/>
    </source>
</evidence>
<keyword evidence="2" id="KW-0645">Protease</keyword>
<dbReference type="EMBL" id="KN847540">
    <property type="protein sequence ID" value="KIW04563.1"/>
    <property type="molecule type" value="Genomic_DNA"/>
</dbReference>
<dbReference type="InterPro" id="IPR008758">
    <property type="entry name" value="Peptidase_S28"/>
</dbReference>
<evidence type="ECO:0000256" key="2">
    <source>
        <dbReference type="ARBA" id="ARBA00022670"/>
    </source>
</evidence>
<evidence type="ECO:0000256" key="1">
    <source>
        <dbReference type="ARBA" id="ARBA00011079"/>
    </source>
</evidence>
<dbReference type="InParanoid" id="A0A0D2ACG8"/>
<evidence type="ECO:0000256" key="3">
    <source>
        <dbReference type="ARBA" id="ARBA00022729"/>
    </source>
</evidence>
<protein>
    <recommendedName>
        <fullName evidence="9">Serine carboxypeptidase S28</fullName>
    </recommendedName>
</protein>
<comment type="similarity">
    <text evidence="1">Belongs to the peptidase S28 family.</text>
</comment>
<dbReference type="OrthoDB" id="1735038at2759"/>
<dbReference type="InterPro" id="IPR029058">
    <property type="entry name" value="AB_hydrolase_fold"/>
</dbReference>
<organism evidence="7 8">
    <name type="scientific">Verruconis gallopava</name>
    <dbReference type="NCBI Taxonomy" id="253628"/>
    <lineage>
        <taxon>Eukaryota</taxon>
        <taxon>Fungi</taxon>
        <taxon>Dikarya</taxon>
        <taxon>Ascomycota</taxon>
        <taxon>Pezizomycotina</taxon>
        <taxon>Dothideomycetes</taxon>
        <taxon>Pleosporomycetidae</taxon>
        <taxon>Venturiales</taxon>
        <taxon>Sympoventuriaceae</taxon>
        <taxon>Verruconis</taxon>
    </lineage>
</organism>
<dbReference type="AlphaFoldDB" id="A0A0D2ACG8"/>
<evidence type="ECO:0000256" key="6">
    <source>
        <dbReference type="SAM" id="SignalP"/>
    </source>
</evidence>
<dbReference type="PANTHER" id="PTHR11010:SF23">
    <property type="entry name" value="SERINE PEPTIDASE"/>
    <property type="match status" value="1"/>
</dbReference>
<keyword evidence="8" id="KW-1185">Reference proteome</keyword>
<evidence type="ECO:0000313" key="7">
    <source>
        <dbReference type="EMBL" id="KIW04563.1"/>
    </source>
</evidence>
<dbReference type="FunFam" id="3.40.50.1820:FF:000165">
    <property type="entry name" value="Serine peptidase, putative"/>
    <property type="match status" value="1"/>
</dbReference>
<dbReference type="HOGENOM" id="CLU_023630_1_0_1"/>
<dbReference type="RefSeq" id="XP_016214432.1">
    <property type="nucleotide sequence ID" value="XM_016357640.1"/>
</dbReference>
<gene>
    <name evidence="7" type="ORF">PV09_04314</name>
</gene>
<dbReference type="Proteomes" id="UP000053259">
    <property type="component" value="Unassembled WGS sequence"/>
</dbReference>
<dbReference type="Pfam" id="PF05577">
    <property type="entry name" value="Peptidase_S28"/>
    <property type="match status" value="2"/>
</dbReference>
<dbReference type="GO" id="GO:0006508">
    <property type="term" value="P:proteolysis"/>
    <property type="evidence" value="ECO:0007669"/>
    <property type="project" value="UniProtKB-KW"/>
</dbReference>
<evidence type="ECO:0008006" key="9">
    <source>
        <dbReference type="Google" id="ProtNLM"/>
    </source>
</evidence>
<accession>A0A0D2ACG8</accession>
<keyword evidence="4" id="KW-0378">Hydrolase</keyword>
<feature type="chain" id="PRO_5002238253" description="Serine carboxypeptidase S28" evidence="6">
    <location>
        <begin position="22"/>
        <end position="554"/>
    </location>
</feature>
<dbReference type="VEuPathDB" id="FungiDB:PV09_04314"/>
<name>A0A0D2ACG8_9PEZI</name>
<dbReference type="Gene3D" id="3.40.50.1820">
    <property type="entry name" value="alpha/beta hydrolase"/>
    <property type="match status" value="2"/>
</dbReference>
<dbReference type="PANTHER" id="PTHR11010">
    <property type="entry name" value="PROTEASE S28 PRO-X CARBOXYPEPTIDASE-RELATED"/>
    <property type="match status" value="1"/>
</dbReference>
<dbReference type="GeneID" id="27312287"/>
<evidence type="ECO:0000256" key="5">
    <source>
        <dbReference type="ARBA" id="ARBA00023180"/>
    </source>
</evidence>
<reference evidence="7 8" key="1">
    <citation type="submission" date="2015-01" db="EMBL/GenBank/DDBJ databases">
        <title>The Genome Sequence of Ochroconis gallopava CBS43764.</title>
        <authorList>
            <consortium name="The Broad Institute Genomics Platform"/>
            <person name="Cuomo C."/>
            <person name="de Hoog S."/>
            <person name="Gorbushina A."/>
            <person name="Stielow B."/>
            <person name="Teixiera M."/>
            <person name="Abouelleil A."/>
            <person name="Chapman S.B."/>
            <person name="Priest M."/>
            <person name="Young S.K."/>
            <person name="Wortman J."/>
            <person name="Nusbaum C."/>
            <person name="Birren B."/>
        </authorList>
    </citation>
    <scope>NUCLEOTIDE SEQUENCE [LARGE SCALE GENOMIC DNA]</scope>
    <source>
        <strain evidence="7 8">CBS 43764</strain>
    </source>
</reference>